<protein>
    <submittedName>
        <fullName evidence="2">Uncharacterized protein</fullName>
    </submittedName>
</protein>
<reference evidence="2 3" key="1">
    <citation type="journal article" name="Sci. Rep.">
        <title>Genome-scale phylogenetic analyses confirm Olpidium as the closest living zoosporic fungus to the non-flagellated, terrestrial fungi.</title>
        <authorList>
            <person name="Chang Y."/>
            <person name="Rochon D."/>
            <person name="Sekimoto S."/>
            <person name="Wang Y."/>
            <person name="Chovatia M."/>
            <person name="Sandor L."/>
            <person name="Salamov A."/>
            <person name="Grigoriev I.V."/>
            <person name="Stajich J.E."/>
            <person name="Spatafora J.W."/>
        </authorList>
    </citation>
    <scope>NUCLEOTIDE SEQUENCE [LARGE SCALE GENOMIC DNA]</scope>
    <source>
        <strain evidence="2">S191</strain>
    </source>
</reference>
<evidence type="ECO:0000313" key="2">
    <source>
        <dbReference type="EMBL" id="KAG5456936.1"/>
    </source>
</evidence>
<feature type="region of interest" description="Disordered" evidence="1">
    <location>
        <begin position="66"/>
        <end position="96"/>
    </location>
</feature>
<dbReference type="Proteomes" id="UP000673691">
    <property type="component" value="Unassembled WGS sequence"/>
</dbReference>
<organism evidence="2 3">
    <name type="scientific">Olpidium bornovanus</name>
    <dbReference type="NCBI Taxonomy" id="278681"/>
    <lineage>
        <taxon>Eukaryota</taxon>
        <taxon>Fungi</taxon>
        <taxon>Fungi incertae sedis</taxon>
        <taxon>Olpidiomycota</taxon>
        <taxon>Olpidiomycotina</taxon>
        <taxon>Olpidiomycetes</taxon>
        <taxon>Olpidiales</taxon>
        <taxon>Olpidiaceae</taxon>
        <taxon>Olpidium</taxon>
    </lineage>
</organism>
<dbReference type="AlphaFoldDB" id="A0A8H8DG38"/>
<evidence type="ECO:0000313" key="3">
    <source>
        <dbReference type="Proteomes" id="UP000673691"/>
    </source>
</evidence>
<name>A0A8H8DG38_9FUNG</name>
<accession>A0A8H8DG38</accession>
<proteinExistence type="predicted"/>
<sequence>MACGAPSAPRALAAVLAAAPRGPAAASSSPAAAPGVTLRHRLLHCPAAAAGAGAPLQRHNAAACVPRRRGRPWRRANQPQARPAGASQTAAPRQYATAAAVEVTPKADDGEEEGNSFAVAEDDTLYHLAMQLLEKNKADRENAAERIAKERDAAIAGLLNHLLRRRPFPCDVAEGTKESGEKARLLQTQVENELVQAEINFPEIDTMRHTRVINDLLPKSAFDRINARLELSFAGEIPRYLQEIHADEPEKDKNLYRMSAPRNANVRAVPLYRALVSPRFVSVSSTGYWLSHCFPFAELTVEFLFGS</sequence>
<evidence type="ECO:0000256" key="1">
    <source>
        <dbReference type="SAM" id="MobiDB-lite"/>
    </source>
</evidence>
<dbReference type="EMBL" id="JAEFCI010010911">
    <property type="protein sequence ID" value="KAG5456936.1"/>
    <property type="molecule type" value="Genomic_DNA"/>
</dbReference>
<keyword evidence="3" id="KW-1185">Reference proteome</keyword>
<comment type="caution">
    <text evidence="2">The sequence shown here is derived from an EMBL/GenBank/DDBJ whole genome shotgun (WGS) entry which is preliminary data.</text>
</comment>
<gene>
    <name evidence="2" type="ORF">BJ554DRAFT_3181</name>
</gene>